<keyword evidence="2" id="KW-1185">Reference proteome</keyword>
<dbReference type="VEuPathDB" id="FungiDB:PV06_04589"/>
<organism evidence="1 2">
    <name type="scientific">Exophiala oligosperma</name>
    <dbReference type="NCBI Taxonomy" id="215243"/>
    <lineage>
        <taxon>Eukaryota</taxon>
        <taxon>Fungi</taxon>
        <taxon>Dikarya</taxon>
        <taxon>Ascomycota</taxon>
        <taxon>Pezizomycotina</taxon>
        <taxon>Eurotiomycetes</taxon>
        <taxon>Chaetothyriomycetidae</taxon>
        <taxon>Chaetothyriales</taxon>
        <taxon>Herpotrichiellaceae</taxon>
        <taxon>Exophiala</taxon>
    </lineage>
</organism>
<dbReference type="RefSeq" id="XP_016263707.1">
    <property type="nucleotide sequence ID" value="XM_016405501.1"/>
</dbReference>
<reference evidence="1 2" key="1">
    <citation type="submission" date="2015-01" db="EMBL/GenBank/DDBJ databases">
        <title>The Genome Sequence of Exophiala oligosperma CBS72588.</title>
        <authorList>
            <consortium name="The Broad Institute Genomics Platform"/>
            <person name="Cuomo C."/>
            <person name="de Hoog S."/>
            <person name="Gorbushina A."/>
            <person name="Stielow B."/>
            <person name="Teixiera M."/>
            <person name="Abouelleil A."/>
            <person name="Chapman S.B."/>
            <person name="Priest M."/>
            <person name="Young S.K."/>
            <person name="Wortman J."/>
            <person name="Nusbaum C."/>
            <person name="Birren B."/>
        </authorList>
    </citation>
    <scope>NUCLEOTIDE SEQUENCE [LARGE SCALE GENOMIC DNA]</scope>
    <source>
        <strain evidence="1 2">CBS 72588</strain>
    </source>
</reference>
<dbReference type="HOGENOM" id="CLU_1777471_0_0_1"/>
<dbReference type="Proteomes" id="UP000053342">
    <property type="component" value="Unassembled WGS sequence"/>
</dbReference>
<evidence type="ECO:0000313" key="1">
    <source>
        <dbReference type="EMBL" id="KIW43491.1"/>
    </source>
</evidence>
<proteinExistence type="predicted"/>
<name>A0A0D2AUP7_9EURO</name>
<gene>
    <name evidence="1" type="ORF">PV06_04589</name>
</gene>
<dbReference type="EMBL" id="KN847335">
    <property type="protein sequence ID" value="KIW43491.1"/>
    <property type="molecule type" value="Genomic_DNA"/>
</dbReference>
<dbReference type="GeneID" id="27356663"/>
<evidence type="ECO:0000313" key="2">
    <source>
        <dbReference type="Proteomes" id="UP000053342"/>
    </source>
</evidence>
<sequence length="147" mass="16743">MAEEQNPRTLFDFAITDGGDGGTMLFLTMTNIRRQLSFHSALRFIEGETETVRPTLDGGRNLEAVDRMARLDFKQRVAFDGLRYATTMLMLVDEILVEMTRINLTDPFLTGDSDRLFFLFELAIHLHARGEADVNAILEYLRPEILG</sequence>
<accession>A0A0D2AUP7</accession>
<dbReference type="AlphaFoldDB" id="A0A0D2AUP7"/>
<protein>
    <submittedName>
        <fullName evidence="1">Uncharacterized protein</fullName>
    </submittedName>
</protein>